<dbReference type="EMBL" id="SUMF01000024">
    <property type="protein sequence ID" value="TJZ68367.1"/>
    <property type="molecule type" value="Genomic_DNA"/>
</dbReference>
<comment type="caution">
    <text evidence="1">The sequence shown here is derived from an EMBL/GenBank/DDBJ whole genome shotgun (WGS) entry which is preliminary data.</text>
</comment>
<reference evidence="1 2" key="1">
    <citation type="submission" date="2019-04" db="EMBL/GenBank/DDBJ databases">
        <title>Chitiniphilus eburnea sp. nov., a novel chitinolytic bacterium isolated from aquaculture sludge.</title>
        <authorList>
            <person name="Sheng M."/>
        </authorList>
    </citation>
    <scope>NUCLEOTIDE SEQUENCE [LARGE SCALE GENOMIC DNA]</scope>
    <source>
        <strain evidence="1 2">HX-2-15</strain>
    </source>
</reference>
<dbReference type="AlphaFoldDB" id="A0A4U0PK61"/>
<evidence type="ECO:0000313" key="2">
    <source>
        <dbReference type="Proteomes" id="UP000310016"/>
    </source>
</evidence>
<accession>A0A4U0PK61</accession>
<evidence type="ECO:0000313" key="1">
    <source>
        <dbReference type="EMBL" id="TJZ68367.1"/>
    </source>
</evidence>
<name>A0A4U0PK61_9NEIS</name>
<dbReference type="Proteomes" id="UP000310016">
    <property type="component" value="Unassembled WGS sequence"/>
</dbReference>
<protein>
    <submittedName>
        <fullName evidence="1">Uncharacterized protein</fullName>
    </submittedName>
</protein>
<organism evidence="1 2">
    <name type="scientific">Chitiniphilus eburneus</name>
    <dbReference type="NCBI Taxonomy" id="2571148"/>
    <lineage>
        <taxon>Bacteria</taxon>
        <taxon>Pseudomonadati</taxon>
        <taxon>Pseudomonadota</taxon>
        <taxon>Betaproteobacteria</taxon>
        <taxon>Neisseriales</taxon>
        <taxon>Chitinibacteraceae</taxon>
        <taxon>Chitiniphilus</taxon>
    </lineage>
</organism>
<gene>
    <name evidence="1" type="ORF">FAZ21_15670</name>
</gene>
<sequence>MDRWRQYLFENHPEAQLQAWARRLQMFRFCRAYGGHANDGDSLKVVFPYRGAEDLVRFCAELGVELVQYHEQPPQPQSGVPYPGDEYARFPSLVPGTQWFRQPGHCQIAGQPVFVWCDRDAIRISIGSDYIVTEEDVLSALRVEKALAQAPLQHRDPPADNEHCICPKYYPAYFG</sequence>
<proteinExistence type="predicted"/>
<dbReference type="OrthoDB" id="8443654at2"/>
<keyword evidence="2" id="KW-1185">Reference proteome</keyword>
<dbReference type="RefSeq" id="WP_136774388.1">
    <property type="nucleotide sequence ID" value="NZ_CP156074.1"/>
</dbReference>